<comment type="catalytic activity">
    <reaction evidence="1">
        <text>L-glutamyl-tRNA(Gln) + L-glutamine + ATP + H2O = L-glutaminyl-tRNA(Gln) + L-glutamate + ADP + phosphate + H(+)</text>
        <dbReference type="Rhea" id="RHEA:17521"/>
        <dbReference type="Rhea" id="RHEA-COMP:9681"/>
        <dbReference type="Rhea" id="RHEA-COMP:9684"/>
        <dbReference type="ChEBI" id="CHEBI:15377"/>
        <dbReference type="ChEBI" id="CHEBI:15378"/>
        <dbReference type="ChEBI" id="CHEBI:29985"/>
        <dbReference type="ChEBI" id="CHEBI:30616"/>
        <dbReference type="ChEBI" id="CHEBI:43474"/>
        <dbReference type="ChEBI" id="CHEBI:58359"/>
        <dbReference type="ChEBI" id="CHEBI:78520"/>
        <dbReference type="ChEBI" id="CHEBI:78521"/>
        <dbReference type="ChEBI" id="CHEBI:456216"/>
    </reaction>
</comment>
<dbReference type="GO" id="GO:0070681">
    <property type="term" value="P:glutaminyl-tRNAGln biosynthesis via transamidation"/>
    <property type="evidence" value="ECO:0007669"/>
    <property type="project" value="TreeGrafter"/>
</dbReference>
<evidence type="ECO:0000313" key="3">
    <source>
        <dbReference type="Proteomes" id="UP000271003"/>
    </source>
</evidence>
<dbReference type="KEGG" id="sutt:SUTMEG_01800"/>
<dbReference type="NCBIfam" id="TIGR00135">
    <property type="entry name" value="gatC"/>
    <property type="match status" value="1"/>
</dbReference>
<protein>
    <recommendedName>
        <fullName evidence="1">Aspartyl/glutamyl-tRNA(Asn/Gln) amidotransferase subunit C</fullName>
        <shortName evidence="1">Asp/Glu-ADT subunit C</shortName>
        <ecNumber evidence="1">6.3.5.-</ecNumber>
    </recommendedName>
</protein>
<name>A0A2Z6I7I9_9BURK</name>
<dbReference type="AlphaFoldDB" id="A0A2Z6I7I9"/>
<dbReference type="RefSeq" id="WP_120175947.1">
    <property type="nucleotide sequence ID" value="NZ_AP018786.1"/>
</dbReference>
<comment type="catalytic activity">
    <reaction evidence="1">
        <text>L-aspartyl-tRNA(Asn) + L-glutamine + ATP + H2O = L-asparaginyl-tRNA(Asn) + L-glutamate + ADP + phosphate + 2 H(+)</text>
        <dbReference type="Rhea" id="RHEA:14513"/>
        <dbReference type="Rhea" id="RHEA-COMP:9674"/>
        <dbReference type="Rhea" id="RHEA-COMP:9677"/>
        <dbReference type="ChEBI" id="CHEBI:15377"/>
        <dbReference type="ChEBI" id="CHEBI:15378"/>
        <dbReference type="ChEBI" id="CHEBI:29985"/>
        <dbReference type="ChEBI" id="CHEBI:30616"/>
        <dbReference type="ChEBI" id="CHEBI:43474"/>
        <dbReference type="ChEBI" id="CHEBI:58359"/>
        <dbReference type="ChEBI" id="CHEBI:78515"/>
        <dbReference type="ChEBI" id="CHEBI:78516"/>
        <dbReference type="ChEBI" id="CHEBI:456216"/>
    </reaction>
</comment>
<dbReference type="SUPFAM" id="SSF141000">
    <property type="entry name" value="Glu-tRNAGln amidotransferase C subunit"/>
    <property type="match status" value="1"/>
</dbReference>
<dbReference type="EC" id="6.3.5.-" evidence="1"/>
<keyword evidence="1" id="KW-0547">Nucleotide-binding</keyword>
<dbReference type="GO" id="GO:0016740">
    <property type="term" value="F:transferase activity"/>
    <property type="evidence" value="ECO:0007669"/>
    <property type="project" value="UniProtKB-KW"/>
</dbReference>
<organism evidence="2 3">
    <name type="scientific">Sutterella megalosphaeroides</name>
    <dbReference type="NCBI Taxonomy" id="2494234"/>
    <lineage>
        <taxon>Bacteria</taxon>
        <taxon>Pseudomonadati</taxon>
        <taxon>Pseudomonadota</taxon>
        <taxon>Betaproteobacteria</taxon>
        <taxon>Burkholderiales</taxon>
        <taxon>Sutterellaceae</taxon>
        <taxon>Sutterella</taxon>
    </lineage>
</organism>
<dbReference type="EMBL" id="AP018786">
    <property type="protein sequence ID" value="BBF22289.1"/>
    <property type="molecule type" value="Genomic_DNA"/>
</dbReference>
<comment type="function">
    <text evidence="1">Allows the formation of correctly charged Asn-tRNA(Asn) or Gln-tRNA(Gln) through the transamidation of misacylated Asp-tRNA(Asn) or Glu-tRNA(Gln) in organisms which lack either or both of asparaginyl-tRNA or glutaminyl-tRNA synthetases. The reaction takes place in the presence of glutamine and ATP through an activated phospho-Asp-tRNA(Asn) or phospho-Glu-tRNA(Gln).</text>
</comment>
<gene>
    <name evidence="1 2" type="primary">gatC</name>
    <name evidence="2" type="ORF">SUTMEG_01800</name>
</gene>
<dbReference type="GO" id="GO:0006412">
    <property type="term" value="P:translation"/>
    <property type="evidence" value="ECO:0007669"/>
    <property type="project" value="UniProtKB-UniRule"/>
</dbReference>
<keyword evidence="3" id="KW-1185">Reference proteome</keyword>
<comment type="similarity">
    <text evidence="1">Belongs to the GatC family.</text>
</comment>
<reference evidence="2 3" key="1">
    <citation type="journal article" date="2018" name="Int. J. Syst. Evol. Microbiol.">
        <title>Mesosutterella multiformis gen. nov., sp. nov., a member of the family Sutterellaceae and Sutterella megalosphaeroides sp. nov., isolated from human faeces.</title>
        <authorList>
            <person name="Sakamoto M."/>
            <person name="Ikeyama N."/>
            <person name="Kunihiro T."/>
            <person name="Iino T."/>
            <person name="Yuki M."/>
            <person name="Ohkuma M."/>
        </authorList>
    </citation>
    <scope>NUCLEOTIDE SEQUENCE [LARGE SCALE GENOMIC DNA]</scope>
    <source>
        <strain evidence="2 3">6FBBBH3</strain>
    </source>
</reference>
<keyword evidence="2" id="KW-0808">Transferase</keyword>
<sequence>MSLSEDDIRRIADLGRIDITDEQVLAMQGELNDIFRMIEKIRSVDTEGIAPMPNPHDGVQRLRADAVTEPEDRQENMKNAPEQAEGCFLVPQVIE</sequence>
<comment type="subunit">
    <text evidence="1">Heterotrimer of A, B and C subunits.</text>
</comment>
<dbReference type="GO" id="GO:0005524">
    <property type="term" value="F:ATP binding"/>
    <property type="evidence" value="ECO:0007669"/>
    <property type="project" value="UniProtKB-KW"/>
</dbReference>
<proteinExistence type="inferred from homology"/>
<dbReference type="InterPro" id="IPR003837">
    <property type="entry name" value="GatC"/>
</dbReference>
<dbReference type="HAMAP" id="MF_00122">
    <property type="entry name" value="GatC"/>
    <property type="match status" value="1"/>
</dbReference>
<dbReference type="Gene3D" id="1.10.20.60">
    <property type="entry name" value="Glu-tRNAGln amidotransferase C subunit, N-terminal domain"/>
    <property type="match status" value="1"/>
</dbReference>
<dbReference type="GO" id="GO:0050566">
    <property type="term" value="F:asparaginyl-tRNA synthase (glutamine-hydrolyzing) activity"/>
    <property type="evidence" value="ECO:0007669"/>
    <property type="project" value="RHEA"/>
</dbReference>
<dbReference type="InterPro" id="IPR036113">
    <property type="entry name" value="Asp/Glu-ADT_sf_sub_c"/>
</dbReference>
<dbReference type="OrthoDB" id="9794326at2"/>
<dbReference type="PANTHER" id="PTHR15004">
    <property type="entry name" value="GLUTAMYL-TRNA(GLN) AMIDOTRANSFERASE SUBUNIT C, MITOCHONDRIAL"/>
    <property type="match status" value="1"/>
</dbReference>
<keyword evidence="1" id="KW-0648">Protein biosynthesis</keyword>
<dbReference type="Pfam" id="PF02686">
    <property type="entry name" value="GatC"/>
    <property type="match status" value="1"/>
</dbReference>
<accession>A0A2Z6I7I9</accession>
<evidence type="ECO:0000313" key="2">
    <source>
        <dbReference type="EMBL" id="BBF22289.1"/>
    </source>
</evidence>
<dbReference type="GO" id="GO:0006450">
    <property type="term" value="P:regulation of translational fidelity"/>
    <property type="evidence" value="ECO:0007669"/>
    <property type="project" value="InterPro"/>
</dbReference>
<evidence type="ECO:0000256" key="1">
    <source>
        <dbReference type="HAMAP-Rule" id="MF_00122"/>
    </source>
</evidence>
<keyword evidence="1" id="KW-0436">Ligase</keyword>
<dbReference type="PANTHER" id="PTHR15004:SF0">
    <property type="entry name" value="GLUTAMYL-TRNA(GLN) AMIDOTRANSFERASE SUBUNIT C, MITOCHONDRIAL"/>
    <property type="match status" value="1"/>
</dbReference>
<keyword evidence="1" id="KW-0067">ATP-binding</keyword>
<dbReference type="Proteomes" id="UP000271003">
    <property type="component" value="Chromosome"/>
</dbReference>
<dbReference type="GO" id="GO:0050567">
    <property type="term" value="F:glutaminyl-tRNA synthase (glutamine-hydrolyzing) activity"/>
    <property type="evidence" value="ECO:0007669"/>
    <property type="project" value="UniProtKB-UniRule"/>
</dbReference>